<dbReference type="GO" id="GO:0050661">
    <property type="term" value="F:NADP binding"/>
    <property type="evidence" value="ECO:0007669"/>
    <property type="project" value="InterPro"/>
</dbReference>
<organism evidence="8 9">
    <name type="scientific">Haloplanus vescus</name>
    <dbReference type="NCBI Taxonomy" id="555874"/>
    <lineage>
        <taxon>Archaea</taxon>
        <taxon>Methanobacteriati</taxon>
        <taxon>Methanobacteriota</taxon>
        <taxon>Stenosarchaea group</taxon>
        <taxon>Halobacteria</taxon>
        <taxon>Halobacteriales</taxon>
        <taxon>Haloferacaceae</taxon>
        <taxon>Haloplanus</taxon>
    </lineage>
</organism>
<reference evidence="8 9" key="1">
    <citation type="submission" date="2016-10" db="EMBL/GenBank/DDBJ databases">
        <authorList>
            <person name="de Groot N.N."/>
        </authorList>
    </citation>
    <scope>NUCLEOTIDE SEQUENCE [LARGE SCALE GENOMIC DNA]</scope>
    <source>
        <strain evidence="8 9">CGMCC 1.8712</strain>
    </source>
</reference>
<evidence type="ECO:0000313" key="9">
    <source>
        <dbReference type="Proteomes" id="UP000236755"/>
    </source>
</evidence>
<evidence type="ECO:0000256" key="4">
    <source>
        <dbReference type="ARBA" id="ARBA00022857"/>
    </source>
</evidence>
<gene>
    <name evidence="8" type="ORF">SAMN04488065_0393</name>
</gene>
<evidence type="ECO:0000256" key="5">
    <source>
        <dbReference type="ARBA" id="ARBA00023002"/>
    </source>
</evidence>
<dbReference type="RefSeq" id="WP_092630623.1">
    <property type="nucleotide sequence ID" value="NZ_FNQT01000001.1"/>
</dbReference>
<evidence type="ECO:0000313" key="8">
    <source>
        <dbReference type="EMBL" id="SDZ79809.1"/>
    </source>
</evidence>
<evidence type="ECO:0000256" key="6">
    <source>
        <dbReference type="SAM" id="MobiDB-lite"/>
    </source>
</evidence>
<dbReference type="InterPro" id="IPR044152">
    <property type="entry name" value="YqjM-like"/>
</dbReference>
<proteinExistence type="predicted"/>
<keyword evidence="2" id="KW-0285">Flavoprotein</keyword>
<evidence type="ECO:0000259" key="7">
    <source>
        <dbReference type="Pfam" id="PF00724"/>
    </source>
</evidence>
<dbReference type="AlphaFoldDB" id="A0A1H3VYC6"/>
<dbReference type="PANTHER" id="PTHR43303">
    <property type="entry name" value="NADPH DEHYDROGENASE C23G7.10C-RELATED"/>
    <property type="match status" value="1"/>
</dbReference>
<feature type="domain" description="NADH:flavin oxidoreductase/NADH oxidase N-terminal" evidence="7">
    <location>
        <begin position="4"/>
        <end position="348"/>
    </location>
</feature>
<evidence type="ECO:0000256" key="1">
    <source>
        <dbReference type="ARBA" id="ARBA00001917"/>
    </source>
</evidence>
<dbReference type="GO" id="GO:0003959">
    <property type="term" value="F:NADPH dehydrogenase activity"/>
    <property type="evidence" value="ECO:0007669"/>
    <property type="project" value="InterPro"/>
</dbReference>
<evidence type="ECO:0000256" key="2">
    <source>
        <dbReference type="ARBA" id="ARBA00022630"/>
    </source>
</evidence>
<protein>
    <submittedName>
        <fullName evidence="8">2,4-dienoyl-CoA reductase</fullName>
    </submittedName>
</protein>
<name>A0A1H3VYC6_9EURY</name>
<dbReference type="CDD" id="cd02932">
    <property type="entry name" value="OYE_YqiM_FMN"/>
    <property type="match status" value="1"/>
</dbReference>
<dbReference type="Gene3D" id="3.20.20.70">
    <property type="entry name" value="Aldolase class I"/>
    <property type="match status" value="1"/>
</dbReference>
<evidence type="ECO:0000256" key="3">
    <source>
        <dbReference type="ARBA" id="ARBA00022643"/>
    </source>
</evidence>
<comment type="cofactor">
    <cofactor evidence="1">
        <name>FMN</name>
        <dbReference type="ChEBI" id="CHEBI:58210"/>
    </cofactor>
</comment>
<dbReference type="EMBL" id="FNQT01000001">
    <property type="protein sequence ID" value="SDZ79809.1"/>
    <property type="molecule type" value="Genomic_DNA"/>
</dbReference>
<dbReference type="PANTHER" id="PTHR43303:SF4">
    <property type="entry name" value="NADPH DEHYDROGENASE C23G7.10C-RELATED"/>
    <property type="match status" value="1"/>
</dbReference>
<keyword evidence="9" id="KW-1185">Reference proteome</keyword>
<dbReference type="InterPro" id="IPR013785">
    <property type="entry name" value="Aldolase_TIM"/>
</dbReference>
<keyword evidence="5" id="KW-0560">Oxidoreductase</keyword>
<dbReference type="OrthoDB" id="122964at2157"/>
<feature type="region of interest" description="Disordered" evidence="6">
    <location>
        <begin position="105"/>
        <end position="134"/>
    </location>
</feature>
<dbReference type="Proteomes" id="UP000236755">
    <property type="component" value="Unassembled WGS sequence"/>
</dbReference>
<accession>A0A1H3VYC6</accession>
<keyword evidence="3" id="KW-0288">FMN</keyword>
<dbReference type="Pfam" id="PF00724">
    <property type="entry name" value="Oxidored_FMN"/>
    <property type="match status" value="1"/>
</dbReference>
<dbReference type="GO" id="GO:0010181">
    <property type="term" value="F:FMN binding"/>
    <property type="evidence" value="ECO:0007669"/>
    <property type="project" value="InterPro"/>
</dbReference>
<sequence length="364" mass="40304">MSADLFTPLELRGTEIPNRVMVSPMCQYSCEGRDGLATDWHHTHLASRAVGGAGLVMTEATAVEPRGRITPHDLGIWSDDHTDALADITASIREQGSVPGIQLAHAGRKASKTRPWEGSDPITDDDGWETIAPSATPWPYEEETVPTREMTSDDIDDLIDSFRAAAERAHEAGFRVAEIHAAHGYLLHEFLSPVTNQRDDEYGGSFRNRTRLLREITTEIRDVWPDDDPLFVRISATDWLPDRESWDVSQSVRLADDLASLGVDLIDVSAGGIHPDQQIPSTGPGYQERYARRVKQDSDEDVAVGAVGGITTAEQADALVRNERADLAIVGREHLRDPYFALHAAQELDRLDDVEVPVQYHRAF</sequence>
<dbReference type="SUPFAM" id="SSF51395">
    <property type="entry name" value="FMN-linked oxidoreductases"/>
    <property type="match status" value="1"/>
</dbReference>
<keyword evidence="4" id="KW-0521">NADP</keyword>
<dbReference type="STRING" id="555874.SAMN04488065_0393"/>
<dbReference type="InterPro" id="IPR001155">
    <property type="entry name" value="OxRdtase_FMN_N"/>
</dbReference>